<gene>
    <name evidence="2" type="ORF">FJTKL_07535</name>
</gene>
<evidence type="ECO:0000313" key="3">
    <source>
        <dbReference type="Proteomes" id="UP001600888"/>
    </source>
</evidence>
<proteinExistence type="predicted"/>
<reference evidence="2 3" key="1">
    <citation type="submission" date="2024-03" db="EMBL/GenBank/DDBJ databases">
        <title>A high-quality draft genome sequence of Diaporthe vaccinii, a causative agent of upright dieback and viscid rot disease in cranberry plants.</title>
        <authorList>
            <person name="Sarrasin M."/>
            <person name="Lang B.F."/>
            <person name="Burger G."/>
        </authorList>
    </citation>
    <scope>NUCLEOTIDE SEQUENCE [LARGE SCALE GENOMIC DNA]</scope>
    <source>
        <strain evidence="2 3">IS7</strain>
    </source>
</reference>
<feature type="region of interest" description="Disordered" evidence="1">
    <location>
        <begin position="1"/>
        <end position="21"/>
    </location>
</feature>
<feature type="compositionally biased region" description="Basic and acidic residues" evidence="1">
    <location>
        <begin position="8"/>
        <end position="18"/>
    </location>
</feature>
<name>A0ABR4ETP9_9PEZI</name>
<organism evidence="2 3">
    <name type="scientific">Diaporthe vaccinii</name>
    <dbReference type="NCBI Taxonomy" id="105482"/>
    <lineage>
        <taxon>Eukaryota</taxon>
        <taxon>Fungi</taxon>
        <taxon>Dikarya</taxon>
        <taxon>Ascomycota</taxon>
        <taxon>Pezizomycotina</taxon>
        <taxon>Sordariomycetes</taxon>
        <taxon>Sordariomycetidae</taxon>
        <taxon>Diaporthales</taxon>
        <taxon>Diaporthaceae</taxon>
        <taxon>Diaporthe</taxon>
        <taxon>Diaporthe eres species complex</taxon>
    </lineage>
</organism>
<comment type="caution">
    <text evidence="2">The sequence shown here is derived from an EMBL/GenBank/DDBJ whole genome shotgun (WGS) entry which is preliminary data.</text>
</comment>
<dbReference type="EMBL" id="JBAWTH010000028">
    <property type="protein sequence ID" value="KAL2285816.1"/>
    <property type="molecule type" value="Genomic_DNA"/>
</dbReference>
<accession>A0ABR4ETP9</accession>
<dbReference type="Proteomes" id="UP001600888">
    <property type="component" value="Unassembled WGS sequence"/>
</dbReference>
<keyword evidence="3" id="KW-1185">Reference proteome</keyword>
<evidence type="ECO:0000256" key="1">
    <source>
        <dbReference type="SAM" id="MobiDB-lite"/>
    </source>
</evidence>
<protein>
    <submittedName>
        <fullName evidence="2">Uncharacterized protein</fullName>
    </submittedName>
</protein>
<sequence length="161" mass="18209">MAHSFQYVERERIPREDGGPQDSANCNQCFPLADLRCGIKCYLEMHDCTVENGLPRGSKFPIERVIGDPKTKRLLDGHNLLAKTALGAMASPHRPLFPALCTWTVQSVTQPQPCCWFWHLEMHTHWAKFEAKATGSLDGKSIDGMVDSEQSAIEAWRKWII</sequence>
<evidence type="ECO:0000313" key="2">
    <source>
        <dbReference type="EMBL" id="KAL2285816.1"/>
    </source>
</evidence>